<feature type="domain" description="Multidrug resistance protein MdtA-like alpha-helical hairpin" evidence="5">
    <location>
        <begin position="141"/>
        <end position="202"/>
    </location>
</feature>
<dbReference type="Proteomes" id="UP000032679">
    <property type="component" value="Unassembled WGS sequence"/>
</dbReference>
<dbReference type="InterPro" id="IPR058625">
    <property type="entry name" value="MdtA-like_BSH"/>
</dbReference>
<name>A0A0D6MIY7_9PROT</name>
<dbReference type="Gene3D" id="2.40.420.20">
    <property type="match status" value="1"/>
</dbReference>
<dbReference type="SUPFAM" id="SSF111369">
    <property type="entry name" value="HlyD-like secretion proteins"/>
    <property type="match status" value="1"/>
</dbReference>
<dbReference type="InterPro" id="IPR058792">
    <property type="entry name" value="Beta-barrel_RND_2"/>
</dbReference>
<feature type="coiled-coil region" evidence="2">
    <location>
        <begin position="175"/>
        <end position="207"/>
    </location>
</feature>
<dbReference type="InterPro" id="IPR006143">
    <property type="entry name" value="RND_pump_MFP"/>
</dbReference>
<sequence length="450" mass="48332">MSGHDSRGEPMSHGGNGHMAQGSGPQGTHPRGRGRSRLVLLVMVGLAIFLAAWGILGRAAHTRALAQETHEAALPRVTLVHPKAGPATRTLDLPANLAAWYQAPIYAQVSGYVKMWYKDFGARVKQGDVLAEINTPSLDAQYAAAKAALNVQLARYHLAVLTADRWAALRGTQAVSRQEVDVQAANAAAEKAQVEAAQHEVDRYEALENFKRIVAPFDGIVTSRLVNVGDYVNPGGGNLNSNGRAAELFSVADVHRMRVFVSVPQDFAAVISPKVSADLSLPQYPGRKFKASFLATARAFNADTRTVTTELTLPNDDGLLWPDSYATAHFEAPGDPSVLILPVSALIFRAEGTQVAEVVNGHVHLVHITVGINFGTTFQVMGSLKTTDNVIMTPTADILEGQQVKVVEPTNGYNTQPAPQDTSDEKHDPNDDTRAMPEGNNTIPGHKVNQ</sequence>
<evidence type="ECO:0000259" key="5">
    <source>
        <dbReference type="Pfam" id="PF25876"/>
    </source>
</evidence>
<feature type="compositionally biased region" description="Basic and acidic residues" evidence="3">
    <location>
        <begin position="423"/>
        <end position="435"/>
    </location>
</feature>
<evidence type="ECO:0000259" key="7">
    <source>
        <dbReference type="Pfam" id="PF25954"/>
    </source>
</evidence>
<protein>
    <submittedName>
        <fullName evidence="8">Multidrug resistance protein MdtA</fullName>
    </submittedName>
</protein>
<evidence type="ECO:0000256" key="1">
    <source>
        <dbReference type="ARBA" id="ARBA00009477"/>
    </source>
</evidence>
<gene>
    <name evidence="8" type="ORF">Tasa_010_144</name>
</gene>
<feature type="region of interest" description="Disordered" evidence="3">
    <location>
        <begin position="409"/>
        <end position="450"/>
    </location>
</feature>
<reference evidence="8 9" key="1">
    <citation type="submission" date="2012-10" db="EMBL/GenBank/DDBJ databases">
        <title>Genome sequencing of Tanticharoenia sakaeratensis NBRC 103193.</title>
        <authorList>
            <person name="Azuma Y."/>
            <person name="Hadano H."/>
            <person name="Hirakawa H."/>
            <person name="Matsushita K."/>
        </authorList>
    </citation>
    <scope>NUCLEOTIDE SEQUENCE [LARGE SCALE GENOMIC DNA]</scope>
    <source>
        <strain evidence="8 9">NBRC 103193</strain>
    </source>
</reference>
<keyword evidence="4" id="KW-0812">Transmembrane</keyword>
<dbReference type="Pfam" id="PF25954">
    <property type="entry name" value="Beta-barrel_RND_2"/>
    <property type="match status" value="1"/>
</dbReference>
<feature type="compositionally biased region" description="Polar residues" evidence="3">
    <location>
        <begin position="411"/>
        <end position="421"/>
    </location>
</feature>
<evidence type="ECO:0000313" key="8">
    <source>
        <dbReference type="EMBL" id="GAN53597.1"/>
    </source>
</evidence>
<feature type="compositionally biased region" description="Polar residues" evidence="3">
    <location>
        <begin position="439"/>
        <end position="450"/>
    </location>
</feature>
<feature type="compositionally biased region" description="Basic and acidic residues" evidence="3">
    <location>
        <begin position="1"/>
        <end position="10"/>
    </location>
</feature>
<dbReference type="NCBIfam" id="TIGR01730">
    <property type="entry name" value="RND_mfp"/>
    <property type="match status" value="1"/>
</dbReference>
<keyword evidence="4" id="KW-1133">Transmembrane helix</keyword>
<accession>A0A0D6MIY7</accession>
<dbReference type="PANTHER" id="PTHR30469">
    <property type="entry name" value="MULTIDRUG RESISTANCE PROTEIN MDTA"/>
    <property type="match status" value="1"/>
</dbReference>
<evidence type="ECO:0000259" key="6">
    <source>
        <dbReference type="Pfam" id="PF25917"/>
    </source>
</evidence>
<proteinExistence type="inferred from homology"/>
<dbReference type="STRING" id="1231623.Tasa_010_144"/>
<feature type="domain" description="CusB-like beta-barrel" evidence="7">
    <location>
        <begin position="261"/>
        <end position="332"/>
    </location>
</feature>
<dbReference type="Gene3D" id="2.40.50.100">
    <property type="match status" value="1"/>
</dbReference>
<feature type="transmembrane region" description="Helical" evidence="4">
    <location>
        <begin position="38"/>
        <end position="56"/>
    </location>
</feature>
<dbReference type="Pfam" id="PF25876">
    <property type="entry name" value="HH_MFP_RND"/>
    <property type="match status" value="1"/>
</dbReference>
<evidence type="ECO:0000256" key="4">
    <source>
        <dbReference type="SAM" id="Phobius"/>
    </source>
</evidence>
<keyword evidence="9" id="KW-1185">Reference proteome</keyword>
<dbReference type="InterPro" id="IPR058624">
    <property type="entry name" value="MdtA-like_HH"/>
</dbReference>
<dbReference type="GO" id="GO:1990281">
    <property type="term" value="C:efflux pump complex"/>
    <property type="evidence" value="ECO:0007669"/>
    <property type="project" value="TreeGrafter"/>
</dbReference>
<keyword evidence="2" id="KW-0175">Coiled coil</keyword>
<evidence type="ECO:0000256" key="3">
    <source>
        <dbReference type="SAM" id="MobiDB-lite"/>
    </source>
</evidence>
<comment type="caution">
    <text evidence="8">The sequence shown here is derived from an EMBL/GenBank/DDBJ whole genome shotgun (WGS) entry which is preliminary data.</text>
</comment>
<comment type="similarity">
    <text evidence="1">Belongs to the membrane fusion protein (MFP) (TC 8.A.1) family.</text>
</comment>
<evidence type="ECO:0000313" key="9">
    <source>
        <dbReference type="Proteomes" id="UP000032679"/>
    </source>
</evidence>
<dbReference type="Gene3D" id="1.10.287.470">
    <property type="entry name" value="Helix hairpin bin"/>
    <property type="match status" value="1"/>
</dbReference>
<keyword evidence="4" id="KW-0472">Membrane</keyword>
<organism evidence="8 9">
    <name type="scientific">Tanticharoenia sakaeratensis NBRC 103193</name>
    <dbReference type="NCBI Taxonomy" id="1231623"/>
    <lineage>
        <taxon>Bacteria</taxon>
        <taxon>Pseudomonadati</taxon>
        <taxon>Pseudomonadota</taxon>
        <taxon>Alphaproteobacteria</taxon>
        <taxon>Acetobacterales</taxon>
        <taxon>Acetobacteraceae</taxon>
        <taxon>Tanticharoenia</taxon>
    </lineage>
</organism>
<feature type="domain" description="Multidrug resistance protein MdtA-like barrel-sandwich hybrid" evidence="6">
    <location>
        <begin position="103"/>
        <end position="235"/>
    </location>
</feature>
<dbReference type="Pfam" id="PF25917">
    <property type="entry name" value="BSH_RND"/>
    <property type="match status" value="1"/>
</dbReference>
<dbReference type="EMBL" id="BALE01000010">
    <property type="protein sequence ID" value="GAN53597.1"/>
    <property type="molecule type" value="Genomic_DNA"/>
</dbReference>
<dbReference type="Gene3D" id="2.40.30.170">
    <property type="match status" value="1"/>
</dbReference>
<dbReference type="AlphaFoldDB" id="A0A0D6MIY7"/>
<dbReference type="PANTHER" id="PTHR30469:SF37">
    <property type="entry name" value="RAGD PROTEIN"/>
    <property type="match status" value="1"/>
</dbReference>
<dbReference type="GO" id="GO:0015562">
    <property type="term" value="F:efflux transmembrane transporter activity"/>
    <property type="evidence" value="ECO:0007669"/>
    <property type="project" value="TreeGrafter"/>
</dbReference>
<feature type="region of interest" description="Disordered" evidence="3">
    <location>
        <begin position="1"/>
        <end position="32"/>
    </location>
</feature>
<evidence type="ECO:0000256" key="2">
    <source>
        <dbReference type="SAM" id="Coils"/>
    </source>
</evidence>